<sequence length="434" mass="47131">MEDREKDGIGGNPRKYVWFTTLYNARAYYPILAVLFLDLGLTLDQFVMLNLVWAATIFIFEVPSGALADTLGRKTLLVAASVLMVVEMSCLLFAPKDGGWLLFSLCVANRLLSGLSEAAASGADEALAYDSMPEENREEAWDELLATAMRFRSVGFVIAMVIGGLLYDPAIINKTLPDNLEISAELAHRLPVALVLMQAIACVSITLGMIEPVRKIGGNAWEASQHAMRLTLKTARWVFTTPRTLAIVVIGLSIDSIVRNFATINSSYYRMIELPAWSFGFIGAAIGLGGYIVPGIAARLNKRFSTWTNFAIIAGLALTGLIGVMPGNSYWCLLPAALLMMTMGFLAYTISRSLNKAADSSKRATVLSVKGLAFNLGYGLFSLAFSRSLASTEGLGADNALRQVLLWQIPYFVIVVGLLLWWGHSRLTSGTATS</sequence>
<evidence type="ECO:0000256" key="1">
    <source>
        <dbReference type="ARBA" id="ARBA00022692"/>
    </source>
</evidence>
<gene>
    <name evidence="5" type="ORF">ACFSSA_14435</name>
</gene>
<feature type="transmembrane region" description="Helical" evidence="4">
    <location>
        <begin position="46"/>
        <end position="64"/>
    </location>
</feature>
<evidence type="ECO:0000256" key="3">
    <source>
        <dbReference type="ARBA" id="ARBA00023136"/>
    </source>
</evidence>
<dbReference type="InterPro" id="IPR011701">
    <property type="entry name" value="MFS"/>
</dbReference>
<dbReference type="SUPFAM" id="SSF103473">
    <property type="entry name" value="MFS general substrate transporter"/>
    <property type="match status" value="1"/>
</dbReference>
<feature type="transmembrane region" description="Helical" evidence="4">
    <location>
        <begin position="405"/>
        <end position="422"/>
    </location>
</feature>
<dbReference type="InterPro" id="IPR053160">
    <property type="entry name" value="MFS_DHA3_Transporter"/>
</dbReference>
<dbReference type="Gene3D" id="1.20.1250.20">
    <property type="entry name" value="MFS general substrate transporter like domains"/>
    <property type="match status" value="1"/>
</dbReference>
<organism evidence="5 6">
    <name type="scientific">Luteolibacter algae</name>
    <dbReference type="NCBI Taxonomy" id="454151"/>
    <lineage>
        <taxon>Bacteria</taxon>
        <taxon>Pseudomonadati</taxon>
        <taxon>Verrucomicrobiota</taxon>
        <taxon>Verrucomicrobiia</taxon>
        <taxon>Verrucomicrobiales</taxon>
        <taxon>Verrucomicrobiaceae</taxon>
        <taxon>Luteolibacter</taxon>
    </lineage>
</organism>
<reference evidence="6" key="1">
    <citation type="journal article" date="2019" name="Int. J. Syst. Evol. Microbiol.">
        <title>The Global Catalogue of Microorganisms (GCM) 10K type strain sequencing project: providing services to taxonomists for standard genome sequencing and annotation.</title>
        <authorList>
            <consortium name="The Broad Institute Genomics Platform"/>
            <consortium name="The Broad Institute Genome Sequencing Center for Infectious Disease"/>
            <person name="Wu L."/>
            <person name="Ma J."/>
        </authorList>
    </citation>
    <scope>NUCLEOTIDE SEQUENCE [LARGE SCALE GENOMIC DNA]</scope>
    <source>
        <strain evidence="6">CGMCC 4.7106</strain>
    </source>
</reference>
<evidence type="ECO:0000256" key="4">
    <source>
        <dbReference type="SAM" id="Phobius"/>
    </source>
</evidence>
<keyword evidence="2 4" id="KW-1133">Transmembrane helix</keyword>
<evidence type="ECO:0000313" key="6">
    <source>
        <dbReference type="Proteomes" id="UP001597375"/>
    </source>
</evidence>
<dbReference type="InterPro" id="IPR036259">
    <property type="entry name" value="MFS_trans_sf"/>
</dbReference>
<feature type="transmembrane region" description="Helical" evidence="4">
    <location>
        <begin position="234"/>
        <end position="254"/>
    </location>
</feature>
<keyword evidence="6" id="KW-1185">Reference proteome</keyword>
<feature type="transmembrane region" description="Helical" evidence="4">
    <location>
        <begin position="16"/>
        <end position="39"/>
    </location>
</feature>
<dbReference type="PANTHER" id="PTHR23530">
    <property type="entry name" value="TRANSPORT PROTEIN-RELATED"/>
    <property type="match status" value="1"/>
</dbReference>
<name>A0ABW5DAB1_9BACT</name>
<evidence type="ECO:0000256" key="2">
    <source>
        <dbReference type="ARBA" id="ARBA00022989"/>
    </source>
</evidence>
<protein>
    <submittedName>
        <fullName evidence="5">MFS transporter</fullName>
    </submittedName>
</protein>
<dbReference type="Proteomes" id="UP001597375">
    <property type="component" value="Unassembled WGS sequence"/>
</dbReference>
<feature type="transmembrane region" description="Helical" evidence="4">
    <location>
        <begin position="192"/>
        <end position="213"/>
    </location>
</feature>
<feature type="transmembrane region" description="Helical" evidence="4">
    <location>
        <begin position="330"/>
        <end position="351"/>
    </location>
</feature>
<feature type="transmembrane region" description="Helical" evidence="4">
    <location>
        <begin position="306"/>
        <end position="324"/>
    </location>
</feature>
<dbReference type="PANTHER" id="PTHR23530:SF1">
    <property type="entry name" value="PERMEASE, MAJOR FACILITATOR SUPERFAMILY-RELATED"/>
    <property type="match status" value="1"/>
</dbReference>
<dbReference type="RefSeq" id="WP_386821265.1">
    <property type="nucleotide sequence ID" value="NZ_JBHUIT010000032.1"/>
</dbReference>
<feature type="transmembrane region" description="Helical" evidence="4">
    <location>
        <begin position="274"/>
        <end position="294"/>
    </location>
</feature>
<keyword evidence="3 4" id="KW-0472">Membrane</keyword>
<accession>A0ABW5DAB1</accession>
<feature type="transmembrane region" description="Helical" evidence="4">
    <location>
        <begin position="363"/>
        <end position="385"/>
    </location>
</feature>
<feature type="transmembrane region" description="Helical" evidence="4">
    <location>
        <begin position="154"/>
        <end position="172"/>
    </location>
</feature>
<dbReference type="Pfam" id="PF07690">
    <property type="entry name" value="MFS_1"/>
    <property type="match status" value="1"/>
</dbReference>
<keyword evidence="1 4" id="KW-0812">Transmembrane</keyword>
<comment type="caution">
    <text evidence="5">The sequence shown here is derived from an EMBL/GenBank/DDBJ whole genome shotgun (WGS) entry which is preliminary data.</text>
</comment>
<proteinExistence type="predicted"/>
<evidence type="ECO:0000313" key="5">
    <source>
        <dbReference type="EMBL" id="MFD2257877.1"/>
    </source>
</evidence>
<dbReference type="EMBL" id="JBHUIT010000032">
    <property type="protein sequence ID" value="MFD2257877.1"/>
    <property type="molecule type" value="Genomic_DNA"/>
</dbReference>